<evidence type="ECO:0008006" key="4">
    <source>
        <dbReference type="Google" id="ProtNLM"/>
    </source>
</evidence>
<comment type="caution">
    <text evidence="2">The sequence shown here is derived from an EMBL/GenBank/DDBJ whole genome shotgun (WGS) entry which is preliminary data.</text>
</comment>
<dbReference type="RefSeq" id="WP_203842465.1">
    <property type="nucleotide sequence ID" value="NZ_BAAATV010000023.1"/>
</dbReference>
<reference evidence="2 3" key="1">
    <citation type="submission" date="2021-01" db="EMBL/GenBank/DDBJ databases">
        <title>Whole genome shotgun sequence of Actinoplanes humidus NBRC 14915.</title>
        <authorList>
            <person name="Komaki H."/>
            <person name="Tamura T."/>
        </authorList>
    </citation>
    <scope>NUCLEOTIDE SEQUENCE [LARGE SCALE GENOMIC DNA]</scope>
    <source>
        <strain evidence="2 3">NBRC 14915</strain>
    </source>
</reference>
<gene>
    <name evidence="2" type="ORF">Ahu01nite_086300</name>
</gene>
<protein>
    <recommendedName>
        <fullName evidence="4">Anti-sigma-K factor rskA</fullName>
    </recommendedName>
</protein>
<name>A0ABQ4A3X7_9ACTN</name>
<organism evidence="2 3">
    <name type="scientific">Winogradskya humida</name>
    <dbReference type="NCBI Taxonomy" id="113566"/>
    <lineage>
        <taxon>Bacteria</taxon>
        <taxon>Bacillati</taxon>
        <taxon>Actinomycetota</taxon>
        <taxon>Actinomycetes</taxon>
        <taxon>Micromonosporales</taxon>
        <taxon>Micromonosporaceae</taxon>
        <taxon>Winogradskya</taxon>
    </lineage>
</organism>
<evidence type="ECO:0000256" key="1">
    <source>
        <dbReference type="SAM" id="MobiDB-lite"/>
    </source>
</evidence>
<accession>A0ABQ4A3X7</accession>
<evidence type="ECO:0000313" key="2">
    <source>
        <dbReference type="EMBL" id="GIE25528.1"/>
    </source>
</evidence>
<sequence>MRSEGYDPPSPTTGTRYCRGRRSRRAVPRAVLTVRHSADGLVLNRERTAAVPPPAPRSWRGPLAFAAALAALTVSVTLLVTGPWVGAAAEKGPCPARTSAAAYAGGRELLVRAEPAHGGIALLHLCADPAIGPVRTWALSIDGRPVAVQPVAGSTALAAAPLPTGRHIGITVAVVPRTGLPLTFTTRMPPG</sequence>
<proteinExistence type="predicted"/>
<dbReference type="EMBL" id="BOMN01000122">
    <property type="protein sequence ID" value="GIE25528.1"/>
    <property type="molecule type" value="Genomic_DNA"/>
</dbReference>
<keyword evidence="3" id="KW-1185">Reference proteome</keyword>
<feature type="region of interest" description="Disordered" evidence="1">
    <location>
        <begin position="1"/>
        <end position="24"/>
    </location>
</feature>
<evidence type="ECO:0000313" key="3">
    <source>
        <dbReference type="Proteomes" id="UP000603200"/>
    </source>
</evidence>
<dbReference type="Proteomes" id="UP000603200">
    <property type="component" value="Unassembled WGS sequence"/>
</dbReference>